<evidence type="ECO:0000256" key="5">
    <source>
        <dbReference type="ARBA" id="ARBA00023002"/>
    </source>
</evidence>
<evidence type="ECO:0000259" key="6">
    <source>
        <dbReference type="Pfam" id="PF00881"/>
    </source>
</evidence>
<dbReference type="SUPFAM" id="SSF55469">
    <property type="entry name" value="FMN-dependent nitroreductase-like"/>
    <property type="match status" value="1"/>
</dbReference>
<accession>A0A5B9D743</accession>
<keyword evidence="5" id="KW-0560">Oxidoreductase</keyword>
<organism evidence="7 8">
    <name type="scientific">Promethearchaeum syntrophicum</name>
    <dbReference type="NCBI Taxonomy" id="2594042"/>
    <lineage>
        <taxon>Archaea</taxon>
        <taxon>Promethearchaeati</taxon>
        <taxon>Promethearchaeota</taxon>
        <taxon>Promethearchaeia</taxon>
        <taxon>Promethearchaeales</taxon>
        <taxon>Promethearchaeaceae</taxon>
        <taxon>Promethearchaeum</taxon>
    </lineage>
</organism>
<dbReference type="KEGG" id="psyt:DSAG12_00473"/>
<proteinExistence type="inferred from homology"/>
<dbReference type="OrthoDB" id="287850at2157"/>
<dbReference type="PANTHER" id="PTHR43673">
    <property type="entry name" value="NAD(P)H NITROREDUCTASE YDGI-RELATED"/>
    <property type="match status" value="1"/>
</dbReference>
<dbReference type="GeneID" id="41328474"/>
<dbReference type="InterPro" id="IPR000415">
    <property type="entry name" value="Nitroreductase-like"/>
</dbReference>
<evidence type="ECO:0000256" key="3">
    <source>
        <dbReference type="ARBA" id="ARBA00022630"/>
    </source>
</evidence>
<reference evidence="7 8" key="2">
    <citation type="journal article" date="2024" name="Int. J. Syst. Evol. Microbiol.">
        <title>Promethearchaeum syntrophicum gen. nov., sp. nov., an anaerobic, obligately syntrophic archaeon, the first isolate of the lineage 'Asgard' archaea, and proposal of the new archaeal phylum Promethearchaeota phyl. nov. and kingdom Promethearchaeati regn. nov.</title>
        <authorList>
            <person name="Imachi H."/>
            <person name="Nobu M.K."/>
            <person name="Kato S."/>
            <person name="Takaki Y."/>
            <person name="Miyazaki M."/>
            <person name="Miyata M."/>
            <person name="Ogawara M."/>
            <person name="Saito Y."/>
            <person name="Sakai S."/>
            <person name="Tahara Y.O."/>
            <person name="Takano Y."/>
            <person name="Tasumi E."/>
            <person name="Uematsu K."/>
            <person name="Yoshimura T."/>
            <person name="Itoh T."/>
            <person name="Ohkuma M."/>
            <person name="Takai K."/>
        </authorList>
    </citation>
    <scope>NUCLEOTIDE SEQUENCE [LARGE SCALE GENOMIC DNA]</scope>
    <source>
        <strain evidence="7 8">MK-D1</strain>
    </source>
</reference>
<dbReference type="Pfam" id="PF00881">
    <property type="entry name" value="Nitroreductase"/>
    <property type="match status" value="1"/>
</dbReference>
<sequence>MDFTDVIIKRRSHRKFTQDTISDEKIKKIIEAGRLAPTWANKQGVNYIIVKNRSLIKEMANGINQKWTENAPILIVVCIEPNRSGKNINGLEYFTVDAAICMEHIVLAATNEGLGTCWIGLFDEQKIKKTLSIPEKVRVIALTPLGYSRYTPREQKRKSIDQICFSEKWGNNIKF</sequence>
<dbReference type="AlphaFoldDB" id="A0A5B9D743"/>
<dbReference type="RefSeq" id="WP_147661604.1">
    <property type="nucleotide sequence ID" value="NZ_CP042905.2"/>
</dbReference>
<evidence type="ECO:0000313" key="7">
    <source>
        <dbReference type="EMBL" id="QEE14660.1"/>
    </source>
</evidence>
<dbReference type="PANTHER" id="PTHR43673:SF2">
    <property type="entry name" value="NITROREDUCTASE"/>
    <property type="match status" value="1"/>
</dbReference>
<name>A0A5B9D743_9ARCH</name>
<comment type="cofactor">
    <cofactor evidence="1">
        <name>FMN</name>
        <dbReference type="ChEBI" id="CHEBI:58210"/>
    </cofactor>
</comment>
<dbReference type="Gene3D" id="3.40.109.10">
    <property type="entry name" value="NADH Oxidase"/>
    <property type="match status" value="1"/>
</dbReference>
<evidence type="ECO:0000256" key="4">
    <source>
        <dbReference type="ARBA" id="ARBA00022643"/>
    </source>
</evidence>
<comment type="similarity">
    <text evidence="2">Belongs to the nitroreductase family.</text>
</comment>
<keyword evidence="8" id="KW-1185">Reference proteome</keyword>
<protein>
    <submittedName>
        <fullName evidence="7">Nitroreductase family protein</fullName>
    </submittedName>
</protein>
<keyword evidence="3" id="KW-0285">Flavoprotein</keyword>
<evidence type="ECO:0000256" key="2">
    <source>
        <dbReference type="ARBA" id="ARBA00007118"/>
    </source>
</evidence>
<dbReference type="EMBL" id="CP042905">
    <property type="protein sequence ID" value="QEE14660.1"/>
    <property type="molecule type" value="Genomic_DNA"/>
</dbReference>
<reference evidence="7 8" key="1">
    <citation type="journal article" date="2020" name="Nature">
        <title>Isolation of an archaeon at the prokaryote-eukaryote interface.</title>
        <authorList>
            <person name="Imachi H."/>
            <person name="Nobu M.K."/>
            <person name="Nakahara N."/>
            <person name="Morono Y."/>
            <person name="Ogawara M."/>
            <person name="Takaki Y."/>
            <person name="Takano Y."/>
            <person name="Uematsu K."/>
            <person name="Ikuta T."/>
            <person name="Ito M."/>
            <person name="Matsui Y."/>
            <person name="Miyazaki M."/>
            <person name="Murata K."/>
            <person name="Saito Y."/>
            <person name="Sakai S."/>
            <person name="Song C."/>
            <person name="Tasumi E."/>
            <person name="Yamanaka Y."/>
            <person name="Yamaguchi T."/>
            <person name="Kamagata Y."/>
            <person name="Tamaki H."/>
            <person name="Takai K."/>
        </authorList>
    </citation>
    <scope>NUCLEOTIDE SEQUENCE [LARGE SCALE GENOMIC DNA]</scope>
    <source>
        <strain evidence="7 8">MK-D1</strain>
    </source>
</reference>
<evidence type="ECO:0000256" key="1">
    <source>
        <dbReference type="ARBA" id="ARBA00001917"/>
    </source>
</evidence>
<dbReference type="InterPro" id="IPR029479">
    <property type="entry name" value="Nitroreductase"/>
</dbReference>
<gene>
    <name evidence="7" type="ORF">DSAG12_00473</name>
</gene>
<dbReference type="GO" id="GO:0016491">
    <property type="term" value="F:oxidoreductase activity"/>
    <property type="evidence" value="ECO:0007669"/>
    <property type="project" value="UniProtKB-KW"/>
</dbReference>
<keyword evidence="4" id="KW-0288">FMN</keyword>
<evidence type="ECO:0000313" key="8">
    <source>
        <dbReference type="Proteomes" id="UP000321408"/>
    </source>
</evidence>
<dbReference type="Proteomes" id="UP000321408">
    <property type="component" value="Chromosome"/>
</dbReference>
<feature type="domain" description="Nitroreductase" evidence="6">
    <location>
        <begin position="62"/>
        <end position="147"/>
    </location>
</feature>